<dbReference type="GO" id="GO:0004861">
    <property type="term" value="F:cyclin-dependent protein serine/threonine kinase inhibitor activity"/>
    <property type="evidence" value="ECO:0007669"/>
    <property type="project" value="InterPro"/>
</dbReference>
<accession>A0AAD4JQF3</accession>
<dbReference type="PANTHER" id="PTHR46776">
    <property type="entry name" value="CYCLIN-DEPENDENT KINASE INHIBITOR 4-RELATED"/>
    <property type="match status" value="1"/>
</dbReference>
<gene>
    <name evidence="6" type="ORF">C2S53_001184</name>
</gene>
<keyword evidence="7" id="KW-1185">Reference proteome</keyword>
<dbReference type="EMBL" id="SDAM02000001">
    <property type="protein sequence ID" value="KAH6838093.1"/>
    <property type="molecule type" value="Genomic_DNA"/>
</dbReference>
<evidence type="ECO:0000256" key="4">
    <source>
        <dbReference type="ARBA" id="ARBA00023306"/>
    </source>
</evidence>
<dbReference type="PIRSF" id="PIRSF017811">
    <property type="entry name" value="CDK_inhib_pln"/>
    <property type="match status" value="1"/>
</dbReference>
<dbReference type="GO" id="GO:0051726">
    <property type="term" value="P:regulation of cell cycle"/>
    <property type="evidence" value="ECO:0007669"/>
    <property type="project" value="InterPro"/>
</dbReference>
<comment type="caution">
    <text evidence="6">The sequence shown here is derived from an EMBL/GenBank/DDBJ whole genome shotgun (WGS) entry which is preliminary data.</text>
</comment>
<evidence type="ECO:0000313" key="6">
    <source>
        <dbReference type="EMBL" id="KAH6838093.1"/>
    </source>
</evidence>
<keyword evidence="6" id="KW-0808">Transferase</keyword>
<reference evidence="6 7" key="1">
    <citation type="journal article" date="2021" name="Nat. Commun.">
        <title>Incipient diploidization of the medicinal plant Perilla within 10,000 years.</title>
        <authorList>
            <person name="Zhang Y."/>
            <person name="Shen Q."/>
            <person name="Leng L."/>
            <person name="Zhang D."/>
            <person name="Chen S."/>
            <person name="Shi Y."/>
            <person name="Ning Z."/>
            <person name="Chen S."/>
        </authorList>
    </citation>
    <scope>NUCLEOTIDE SEQUENCE [LARGE SCALE GENOMIC DNA]</scope>
    <source>
        <strain evidence="7">cv. PC099</strain>
    </source>
</reference>
<protein>
    <submittedName>
        <fullName evidence="6">Inhibitor/interactor with cyclin-dependent kinase</fullName>
    </submittedName>
</protein>
<keyword evidence="4" id="KW-0131">Cell cycle</keyword>
<evidence type="ECO:0000256" key="3">
    <source>
        <dbReference type="ARBA" id="ARBA00023013"/>
    </source>
</evidence>
<dbReference type="GO" id="GO:0016301">
    <property type="term" value="F:kinase activity"/>
    <property type="evidence" value="ECO:0007669"/>
    <property type="project" value="UniProtKB-KW"/>
</dbReference>
<dbReference type="GO" id="GO:0005654">
    <property type="term" value="C:nucleoplasm"/>
    <property type="evidence" value="ECO:0007669"/>
    <property type="project" value="UniProtKB-SubCell"/>
</dbReference>
<dbReference type="Proteomes" id="UP001190926">
    <property type="component" value="Unassembled WGS sequence"/>
</dbReference>
<comment type="similarity">
    <text evidence="2">Belongs to the CDI family. ICK/KRP subfamily.</text>
</comment>
<proteinExistence type="inferred from homology"/>
<dbReference type="InterPro" id="IPR003175">
    <property type="entry name" value="CDI_dom"/>
</dbReference>
<organism evidence="6 7">
    <name type="scientific">Perilla frutescens var. hirtella</name>
    <name type="common">Perilla citriodora</name>
    <name type="synonym">Perilla setoyensis</name>
    <dbReference type="NCBI Taxonomy" id="608512"/>
    <lineage>
        <taxon>Eukaryota</taxon>
        <taxon>Viridiplantae</taxon>
        <taxon>Streptophyta</taxon>
        <taxon>Embryophyta</taxon>
        <taxon>Tracheophyta</taxon>
        <taxon>Spermatophyta</taxon>
        <taxon>Magnoliopsida</taxon>
        <taxon>eudicotyledons</taxon>
        <taxon>Gunneridae</taxon>
        <taxon>Pentapetalae</taxon>
        <taxon>asterids</taxon>
        <taxon>lamiids</taxon>
        <taxon>Lamiales</taxon>
        <taxon>Lamiaceae</taxon>
        <taxon>Nepetoideae</taxon>
        <taxon>Elsholtzieae</taxon>
        <taxon>Perilla</taxon>
    </lineage>
</organism>
<sequence>MGRYVRKCKGSAKVAVMEKAGAAASRKRKIVIGESELTISSPIQLKTQRLAELRPASSENSTCESGSSGDALASCCSSTVAEENTKFADLKVNEATTAGDLVDLTDRREKSGSSEGESMTAKYRGCSAAEKMRTETELEEFFAAAETNLRRQFIDKYNYDIAKDEALEGRYEWVQVQLKR</sequence>
<dbReference type="AlphaFoldDB" id="A0AAD4JQF3"/>
<evidence type="ECO:0000259" key="5">
    <source>
        <dbReference type="Pfam" id="PF02234"/>
    </source>
</evidence>
<keyword evidence="3" id="KW-0649">Protein kinase inhibitor</keyword>
<evidence type="ECO:0000313" key="7">
    <source>
        <dbReference type="Proteomes" id="UP001190926"/>
    </source>
</evidence>
<dbReference type="Pfam" id="PF02234">
    <property type="entry name" value="CDI"/>
    <property type="match status" value="1"/>
</dbReference>
<name>A0AAD4JQF3_PERFH</name>
<dbReference type="InterPro" id="IPR044275">
    <property type="entry name" value="KRP"/>
</dbReference>
<keyword evidence="6" id="KW-0418">Kinase</keyword>
<dbReference type="Gene3D" id="4.10.365.10">
    <property type="entry name" value="p27"/>
    <property type="match status" value="1"/>
</dbReference>
<evidence type="ECO:0000256" key="1">
    <source>
        <dbReference type="ARBA" id="ARBA00004642"/>
    </source>
</evidence>
<evidence type="ECO:0000256" key="2">
    <source>
        <dbReference type="ARBA" id="ARBA00010274"/>
    </source>
</evidence>
<feature type="domain" description="Cyclin-dependent kinase inhibitor" evidence="5">
    <location>
        <begin position="134"/>
        <end position="176"/>
    </location>
</feature>
<dbReference type="InterPro" id="IPR044898">
    <property type="entry name" value="CDI_dom_sf"/>
</dbReference>
<comment type="subcellular location">
    <subcellularLocation>
        <location evidence="1">Nucleus</location>
        <location evidence="1">Nucleoplasm</location>
    </subcellularLocation>
</comment>